<evidence type="ECO:0000313" key="3">
    <source>
        <dbReference type="Proteomes" id="UP000198917"/>
    </source>
</evidence>
<name>A0A7Z7BGZ5_9HYPH</name>
<comment type="caution">
    <text evidence="2">The sequence shown here is derived from an EMBL/GenBank/DDBJ whole genome shotgun (WGS) entry which is preliminary data.</text>
</comment>
<evidence type="ECO:0000256" key="1">
    <source>
        <dbReference type="SAM" id="Coils"/>
    </source>
</evidence>
<organism evidence="2 3">
    <name type="scientific">Agrobacterium fabrum</name>
    <dbReference type="NCBI Taxonomy" id="1176649"/>
    <lineage>
        <taxon>Bacteria</taxon>
        <taxon>Pseudomonadati</taxon>
        <taxon>Pseudomonadota</taxon>
        <taxon>Alphaproteobacteria</taxon>
        <taxon>Hyphomicrobiales</taxon>
        <taxon>Rhizobiaceae</taxon>
        <taxon>Rhizobium/Agrobacterium group</taxon>
        <taxon>Agrobacterium</taxon>
        <taxon>Agrobacterium tumefaciens complex</taxon>
    </lineage>
</organism>
<dbReference type="AlphaFoldDB" id="A0A7Z7BGZ5"/>
<accession>A0A7Z7BGZ5</accession>
<protein>
    <submittedName>
        <fullName evidence="2">Uncharacterized protein</fullName>
    </submittedName>
</protein>
<keyword evidence="1" id="KW-0175">Coiled coil</keyword>
<proteinExistence type="predicted"/>
<dbReference type="RefSeq" id="WP_092731522.1">
    <property type="nucleotide sequence ID" value="NZ_FNEW01000001.1"/>
</dbReference>
<dbReference type="Proteomes" id="UP000198917">
    <property type="component" value="Unassembled WGS sequence"/>
</dbReference>
<evidence type="ECO:0000313" key="2">
    <source>
        <dbReference type="EMBL" id="SDJ18255.1"/>
    </source>
</evidence>
<reference evidence="2 3" key="1">
    <citation type="submission" date="2016-10" db="EMBL/GenBank/DDBJ databases">
        <authorList>
            <person name="Varghese N."/>
            <person name="Submissions S."/>
        </authorList>
    </citation>
    <scope>NUCLEOTIDE SEQUENCE [LARGE SCALE GENOMIC DNA]</scope>
    <source>
        <strain evidence="2 3">PDC82</strain>
    </source>
</reference>
<dbReference type="EMBL" id="FNEW01000001">
    <property type="protein sequence ID" value="SDJ18255.1"/>
    <property type="molecule type" value="Genomic_DNA"/>
</dbReference>
<feature type="coiled-coil region" evidence="1">
    <location>
        <begin position="135"/>
        <end position="162"/>
    </location>
</feature>
<gene>
    <name evidence="2" type="ORF">SAMN05428983_0526</name>
</gene>
<sequence length="167" mass="18902">MYKNGMARPKKPVDELKDQRVPIMMSEDELKAIDDWRFENRVASRGEAIRRLCQIGLKADDESVPMLNLIKDATNNRISSMERFIKLLDRGPIFLTRGAVIKFASESTKSALDDAKGLLEGMLRISEPLVNIKRAETIEQALVEAKTSNEKLEARIKELERQADNGS</sequence>